<evidence type="ECO:0000259" key="11">
    <source>
        <dbReference type="Pfam" id="PF21760"/>
    </source>
</evidence>
<dbReference type="HAMAP" id="MF_01463_B">
    <property type="entry name" value="SecD_B"/>
    <property type="match status" value="1"/>
</dbReference>
<dbReference type="FunFam" id="1.20.1640.10:FF:000004">
    <property type="entry name" value="Protein translocase subunit SecD"/>
    <property type="match status" value="1"/>
</dbReference>
<feature type="transmembrane region" description="Helical" evidence="9">
    <location>
        <begin position="394"/>
        <end position="417"/>
    </location>
</feature>
<dbReference type="InterPro" id="IPR048634">
    <property type="entry name" value="SecD_SecF_C"/>
</dbReference>
<reference evidence="13 14" key="1">
    <citation type="journal article" date="2016" name="Nat. Commun.">
        <title>Thousands of microbial genomes shed light on interconnected biogeochemical processes in an aquifer system.</title>
        <authorList>
            <person name="Anantharaman K."/>
            <person name="Brown C.T."/>
            <person name="Hug L.A."/>
            <person name="Sharon I."/>
            <person name="Castelle C.J."/>
            <person name="Probst A.J."/>
            <person name="Thomas B.C."/>
            <person name="Singh A."/>
            <person name="Wilkins M.J."/>
            <person name="Karaoz U."/>
            <person name="Brodie E.L."/>
            <person name="Williams K.H."/>
            <person name="Hubbard S.S."/>
            <person name="Banfield J.F."/>
        </authorList>
    </citation>
    <scope>NUCLEOTIDE SEQUENCE [LARGE SCALE GENOMIC DNA]</scope>
</reference>
<keyword evidence="6 9" id="KW-1133">Transmembrane helix</keyword>
<evidence type="ECO:0000256" key="2">
    <source>
        <dbReference type="ARBA" id="ARBA00022448"/>
    </source>
</evidence>
<dbReference type="GO" id="GO:0006605">
    <property type="term" value="P:protein targeting"/>
    <property type="evidence" value="ECO:0007669"/>
    <property type="project" value="UniProtKB-UniRule"/>
</dbReference>
<keyword evidence="7 9" id="KW-0811">Translocation</keyword>
<evidence type="ECO:0000313" key="13">
    <source>
        <dbReference type="EMBL" id="OGG43007.1"/>
    </source>
</evidence>
<feature type="domain" description="Protein export membrane protein SecD/SecF C-terminal" evidence="10">
    <location>
        <begin position="250"/>
        <end position="421"/>
    </location>
</feature>
<sequence length="428" mass="46876">MKKNKFPIFPILIILLAILAGLFGYQPAWIKARSKVHLPESFNRDWRLGLDLVGGSLLNYDIDLSQVATPDRDSVVEGLRDVIERRVNLFGVSEPQIYTADAGEQRHLSVELAGIKDINQAINMIGETPLLDFREVEELPKTEDKEASYKFIPTNLTGRYVKSAQANIGNLGKPAVSIVFNDEGAKIFEELTSRNVGKPLAIFLDDELIEIPVVREAISGGQAQISGNFTPDSARKLVERFNAGALPAPIKLISQQTIGASLGSDSLKKTIFGGVVGLLLVILFIIGYYRSLGLIASLALAIYAVLTLGIFKLIPVTLTLAGIAGFILSIGMAVDANVLIFARIKEELKKGLSKRAAIEEGFRRAWSSIRDSNITTIIIAVILFYFATSFVKGFALTLFIGVLMSMFSAITVTKSLLEMFTKNHEKQK</sequence>
<feature type="transmembrane region" description="Helical" evidence="9">
    <location>
        <begin position="320"/>
        <end position="342"/>
    </location>
</feature>
<gene>
    <name evidence="9" type="primary">secD</name>
    <name evidence="13" type="ORF">A3G50_02285</name>
</gene>
<dbReference type="NCBIfam" id="TIGR00916">
    <property type="entry name" value="2A0604s01"/>
    <property type="match status" value="1"/>
</dbReference>
<feature type="transmembrane region" description="Helical" evidence="9">
    <location>
        <begin position="372"/>
        <end position="388"/>
    </location>
</feature>
<dbReference type="GO" id="GO:0015450">
    <property type="term" value="F:protein-transporting ATPase activity"/>
    <property type="evidence" value="ECO:0007669"/>
    <property type="project" value="InterPro"/>
</dbReference>
<evidence type="ECO:0000256" key="3">
    <source>
        <dbReference type="ARBA" id="ARBA00022475"/>
    </source>
</evidence>
<dbReference type="Gene3D" id="3.30.1360.200">
    <property type="match status" value="1"/>
</dbReference>
<dbReference type="GO" id="GO:0005886">
    <property type="term" value="C:plasma membrane"/>
    <property type="evidence" value="ECO:0007669"/>
    <property type="project" value="UniProtKB-SubCell"/>
</dbReference>
<proteinExistence type="inferred from homology"/>
<comment type="subcellular location">
    <subcellularLocation>
        <location evidence="1 9">Cell membrane</location>
        <topology evidence="1 9">Multi-pass membrane protein</topology>
    </subcellularLocation>
</comment>
<evidence type="ECO:0000256" key="5">
    <source>
        <dbReference type="ARBA" id="ARBA00022927"/>
    </source>
</evidence>
<evidence type="ECO:0000313" key="14">
    <source>
        <dbReference type="Proteomes" id="UP000176633"/>
    </source>
</evidence>
<evidence type="ECO:0000259" key="10">
    <source>
        <dbReference type="Pfam" id="PF02355"/>
    </source>
</evidence>
<protein>
    <recommendedName>
        <fullName evidence="9">Protein translocase subunit SecD</fullName>
    </recommendedName>
</protein>
<comment type="function">
    <text evidence="9">Part of the Sec protein translocase complex. Interacts with the SecYEG preprotein conducting channel. SecDF uses the proton motive force (PMF) to complete protein translocation after the ATP-dependent function of SecA.</text>
</comment>
<keyword evidence="2 9" id="KW-0813">Transport</keyword>
<dbReference type="Gene3D" id="1.20.1640.10">
    <property type="entry name" value="Multidrug efflux transporter AcrB transmembrane domain"/>
    <property type="match status" value="1"/>
</dbReference>
<evidence type="ECO:0000259" key="12">
    <source>
        <dbReference type="Pfam" id="PF22599"/>
    </source>
</evidence>
<comment type="subunit">
    <text evidence="9">Forms a complex with SecF. Part of the essential Sec protein translocation apparatus which comprises SecA, SecYEG and auxiliary proteins SecDF. Other proteins may also be involved.</text>
</comment>
<dbReference type="STRING" id="1798473.A3G50_02285"/>
<evidence type="ECO:0000256" key="1">
    <source>
        <dbReference type="ARBA" id="ARBA00004651"/>
    </source>
</evidence>
<evidence type="ECO:0000256" key="9">
    <source>
        <dbReference type="HAMAP-Rule" id="MF_01463"/>
    </source>
</evidence>
<dbReference type="InterPro" id="IPR054384">
    <property type="entry name" value="SecDF_P1_head"/>
</dbReference>
<dbReference type="Gene3D" id="3.30.70.3400">
    <property type="match status" value="1"/>
</dbReference>
<keyword evidence="3 9" id="KW-1003">Cell membrane</keyword>
<dbReference type="SUPFAM" id="SSF82866">
    <property type="entry name" value="Multidrug efflux transporter AcrB transmembrane domain"/>
    <property type="match status" value="1"/>
</dbReference>
<dbReference type="InterPro" id="IPR048631">
    <property type="entry name" value="SecD_1st"/>
</dbReference>
<evidence type="ECO:0000256" key="6">
    <source>
        <dbReference type="ARBA" id="ARBA00022989"/>
    </source>
</evidence>
<dbReference type="NCBIfam" id="TIGR01129">
    <property type="entry name" value="secD"/>
    <property type="match status" value="1"/>
</dbReference>
<evidence type="ECO:0000256" key="8">
    <source>
        <dbReference type="ARBA" id="ARBA00023136"/>
    </source>
</evidence>
<dbReference type="Pfam" id="PF21760">
    <property type="entry name" value="SecD_1st"/>
    <property type="match status" value="1"/>
</dbReference>
<dbReference type="PANTHER" id="PTHR30081:SF1">
    <property type="entry name" value="PROTEIN TRANSLOCASE SUBUNIT SECD"/>
    <property type="match status" value="1"/>
</dbReference>
<evidence type="ECO:0000256" key="7">
    <source>
        <dbReference type="ARBA" id="ARBA00023010"/>
    </source>
</evidence>
<dbReference type="Pfam" id="PF22599">
    <property type="entry name" value="SecDF_P1_head"/>
    <property type="match status" value="1"/>
</dbReference>
<dbReference type="InterPro" id="IPR022813">
    <property type="entry name" value="SecD/SecF_arch_bac"/>
</dbReference>
<dbReference type="Proteomes" id="UP000176633">
    <property type="component" value="Unassembled WGS sequence"/>
</dbReference>
<name>A0A1F6C2J7_9BACT</name>
<comment type="similarity">
    <text evidence="9">Belongs to the SecD/SecF family. SecD subfamily.</text>
</comment>
<feature type="transmembrane region" description="Helical" evidence="9">
    <location>
        <begin position="271"/>
        <end position="289"/>
    </location>
</feature>
<keyword evidence="5 9" id="KW-0653">Protein transport</keyword>
<dbReference type="GO" id="GO:0043952">
    <property type="term" value="P:protein transport by the Sec complex"/>
    <property type="evidence" value="ECO:0007669"/>
    <property type="project" value="UniProtKB-UniRule"/>
</dbReference>
<comment type="caution">
    <text evidence="9">Lacks conserved residue(s) required for the propagation of feature annotation.</text>
</comment>
<dbReference type="Pfam" id="PF02355">
    <property type="entry name" value="SecD_SecF_C"/>
    <property type="match status" value="1"/>
</dbReference>
<dbReference type="GO" id="GO:0065002">
    <property type="term" value="P:intracellular protein transmembrane transport"/>
    <property type="evidence" value="ECO:0007669"/>
    <property type="project" value="UniProtKB-UniRule"/>
</dbReference>
<keyword evidence="4 9" id="KW-0812">Transmembrane</keyword>
<dbReference type="InterPro" id="IPR005791">
    <property type="entry name" value="SecD"/>
</dbReference>
<feature type="domain" description="Protein translocase subunit SecDF P1" evidence="11">
    <location>
        <begin position="79"/>
        <end position="137"/>
    </location>
</feature>
<dbReference type="PANTHER" id="PTHR30081">
    <property type="entry name" value="PROTEIN-EXPORT MEMBRANE PROTEIN SEC"/>
    <property type="match status" value="1"/>
</dbReference>
<feature type="transmembrane region" description="Helical" evidence="9">
    <location>
        <begin position="294"/>
        <end position="314"/>
    </location>
</feature>
<comment type="caution">
    <text evidence="13">The sequence shown here is derived from an EMBL/GenBank/DDBJ whole genome shotgun (WGS) entry which is preliminary data.</text>
</comment>
<feature type="domain" description="SecDF P1 head subdomain" evidence="12">
    <location>
        <begin position="154"/>
        <end position="248"/>
    </location>
</feature>
<organism evidence="13 14">
    <name type="scientific">Candidatus Jorgensenbacteria bacterium RIFCSPLOWO2_12_FULL_42_11</name>
    <dbReference type="NCBI Taxonomy" id="1798473"/>
    <lineage>
        <taxon>Bacteria</taxon>
        <taxon>Candidatus Joergenseniibacteriota</taxon>
    </lineage>
</organism>
<evidence type="ECO:0000256" key="4">
    <source>
        <dbReference type="ARBA" id="ARBA00022692"/>
    </source>
</evidence>
<dbReference type="AlphaFoldDB" id="A0A1F6C2J7"/>
<keyword evidence="8 9" id="KW-0472">Membrane</keyword>
<dbReference type="EMBL" id="MFKM01000028">
    <property type="protein sequence ID" value="OGG43007.1"/>
    <property type="molecule type" value="Genomic_DNA"/>
</dbReference>
<accession>A0A1F6C2J7</accession>
<dbReference type="InterPro" id="IPR055344">
    <property type="entry name" value="SecD_SecF_C_bact"/>
</dbReference>